<dbReference type="Proteomes" id="UP000191418">
    <property type="component" value="Unassembled WGS sequence"/>
</dbReference>
<organism evidence="1 2">
    <name type="scientific">Oceanospirillum multiglobuliferum</name>
    <dbReference type="NCBI Taxonomy" id="64969"/>
    <lineage>
        <taxon>Bacteria</taxon>
        <taxon>Pseudomonadati</taxon>
        <taxon>Pseudomonadota</taxon>
        <taxon>Gammaproteobacteria</taxon>
        <taxon>Oceanospirillales</taxon>
        <taxon>Oceanospirillaceae</taxon>
        <taxon>Oceanospirillum</taxon>
    </lineage>
</organism>
<keyword evidence="2" id="KW-1185">Reference proteome</keyword>
<proteinExistence type="predicted"/>
<comment type="caution">
    <text evidence="1">The sequence shown here is derived from an EMBL/GenBank/DDBJ whole genome shotgun (WGS) entry which is preliminary data.</text>
</comment>
<protein>
    <recommendedName>
        <fullName evidence="3">DUF922 domain-containing protein</fullName>
    </recommendedName>
</protein>
<gene>
    <name evidence="1" type="ORF">BTE48_03760</name>
</gene>
<evidence type="ECO:0008006" key="3">
    <source>
        <dbReference type="Google" id="ProtNLM"/>
    </source>
</evidence>
<reference evidence="1 2" key="1">
    <citation type="submission" date="2017-01" db="EMBL/GenBank/DDBJ databases">
        <title>Genome Sequencing of a Marine Spirillum, Oceanospirillum multiglobuliferum ATCC 33336, from Japan.</title>
        <authorList>
            <person name="Carney J.G."/>
            <person name="Trachtenberg A.M."/>
            <person name="Rheaume B.A."/>
            <person name="Linnane J.D."/>
            <person name="Pitts N.L."/>
            <person name="Mykles D.L."/>
            <person name="Maclea K.S."/>
        </authorList>
    </citation>
    <scope>NUCLEOTIDE SEQUENCE [LARGE SCALE GENOMIC DNA]</scope>
    <source>
        <strain evidence="1 2">ATCC 33336</strain>
    </source>
</reference>
<dbReference type="AlphaFoldDB" id="A0A1T4QAT4"/>
<dbReference type="EMBL" id="MTSM01000003">
    <property type="protein sequence ID" value="OPX56549.1"/>
    <property type="molecule type" value="Genomic_DNA"/>
</dbReference>
<dbReference type="STRING" id="64969.SAMN02745127_01810"/>
<sequence length="209" mass="24146">MLLPSQFVFAANACPVQHNNTEIKFEMITGEPSYDHSHSSAQINRLSKKQLGKNWYQAGLTVAKLQYQQSINVTYYDLGRGQYCMRLSGVDFKLGYTDVNVYIDKKYPRNSCEFASVLDHENRHVLVNITTLKKHFPIIEREMKNFIHSLKPVHFRKAEQQAVTEQLKAKLQKQMMQLVNAVNNEVQRGNAAMDTKANYLKEQAQCSNW</sequence>
<evidence type="ECO:0000313" key="2">
    <source>
        <dbReference type="Proteomes" id="UP000191418"/>
    </source>
</evidence>
<accession>A0A1T4QAT4</accession>
<evidence type="ECO:0000313" key="1">
    <source>
        <dbReference type="EMBL" id="OPX56549.1"/>
    </source>
</evidence>
<name>A0A1T4QAT4_9GAMM</name>